<comment type="caution">
    <text evidence="1">The sequence shown here is derived from an EMBL/GenBank/DDBJ whole genome shotgun (WGS) entry which is preliminary data.</text>
</comment>
<keyword evidence="2" id="KW-1185">Reference proteome</keyword>
<evidence type="ECO:0000313" key="1">
    <source>
        <dbReference type="EMBL" id="MPC72880.1"/>
    </source>
</evidence>
<dbReference type="EMBL" id="VSRR010035610">
    <property type="protein sequence ID" value="MPC72880.1"/>
    <property type="molecule type" value="Genomic_DNA"/>
</dbReference>
<dbReference type="AlphaFoldDB" id="A0A5B7HKC0"/>
<proteinExistence type="predicted"/>
<gene>
    <name evidence="1" type="ORF">E2C01_067193</name>
</gene>
<protein>
    <submittedName>
        <fullName evidence="1">Uncharacterized protein</fullName>
    </submittedName>
</protein>
<reference evidence="1 2" key="1">
    <citation type="submission" date="2019-05" db="EMBL/GenBank/DDBJ databases">
        <title>Another draft genome of Portunus trituberculatus and its Hox gene families provides insights of decapod evolution.</title>
        <authorList>
            <person name="Jeong J.-H."/>
            <person name="Song I."/>
            <person name="Kim S."/>
            <person name="Choi T."/>
            <person name="Kim D."/>
            <person name="Ryu S."/>
            <person name="Kim W."/>
        </authorList>
    </citation>
    <scope>NUCLEOTIDE SEQUENCE [LARGE SCALE GENOMIC DNA]</scope>
    <source>
        <tissue evidence="1">Muscle</tissue>
    </source>
</reference>
<sequence length="72" mass="8144">MTSVVVCGVRQRSFLPWLQHVVSNGWRGVRGPCESGRSVRHCNDARGSWRGIFAFVDLKFTSSEIKISDDYV</sequence>
<dbReference type="Proteomes" id="UP000324222">
    <property type="component" value="Unassembled WGS sequence"/>
</dbReference>
<name>A0A5B7HKC0_PORTR</name>
<organism evidence="1 2">
    <name type="scientific">Portunus trituberculatus</name>
    <name type="common">Swimming crab</name>
    <name type="synonym">Neptunus trituberculatus</name>
    <dbReference type="NCBI Taxonomy" id="210409"/>
    <lineage>
        <taxon>Eukaryota</taxon>
        <taxon>Metazoa</taxon>
        <taxon>Ecdysozoa</taxon>
        <taxon>Arthropoda</taxon>
        <taxon>Crustacea</taxon>
        <taxon>Multicrustacea</taxon>
        <taxon>Malacostraca</taxon>
        <taxon>Eumalacostraca</taxon>
        <taxon>Eucarida</taxon>
        <taxon>Decapoda</taxon>
        <taxon>Pleocyemata</taxon>
        <taxon>Brachyura</taxon>
        <taxon>Eubrachyura</taxon>
        <taxon>Portunoidea</taxon>
        <taxon>Portunidae</taxon>
        <taxon>Portuninae</taxon>
        <taxon>Portunus</taxon>
    </lineage>
</organism>
<accession>A0A5B7HKC0</accession>
<evidence type="ECO:0000313" key="2">
    <source>
        <dbReference type="Proteomes" id="UP000324222"/>
    </source>
</evidence>